<dbReference type="Gene3D" id="3.40.720.10">
    <property type="entry name" value="Alkaline Phosphatase, subunit A"/>
    <property type="match status" value="1"/>
</dbReference>
<proteinExistence type="predicted"/>
<feature type="transmembrane region" description="Helical" evidence="2">
    <location>
        <begin position="91"/>
        <end position="111"/>
    </location>
</feature>
<name>A0A6J4QEQ8_9ACTN</name>
<keyword evidence="2" id="KW-1133">Transmembrane helix</keyword>
<evidence type="ECO:0000256" key="1">
    <source>
        <dbReference type="SAM" id="MobiDB-lite"/>
    </source>
</evidence>
<dbReference type="CDD" id="cd16015">
    <property type="entry name" value="LTA_synthase"/>
    <property type="match status" value="1"/>
</dbReference>
<reference evidence="4" key="1">
    <citation type="submission" date="2020-02" db="EMBL/GenBank/DDBJ databases">
        <authorList>
            <person name="Meier V. D."/>
        </authorList>
    </citation>
    <scope>NUCLEOTIDE SEQUENCE</scope>
    <source>
        <strain evidence="4">AVDCRST_MAG37</strain>
    </source>
</reference>
<feature type="transmembrane region" description="Helical" evidence="2">
    <location>
        <begin position="189"/>
        <end position="211"/>
    </location>
</feature>
<dbReference type="Pfam" id="PF00884">
    <property type="entry name" value="Sulfatase"/>
    <property type="match status" value="1"/>
</dbReference>
<dbReference type="AlphaFoldDB" id="A0A6J4QEQ8"/>
<feature type="transmembrane region" description="Helical" evidence="2">
    <location>
        <begin position="23"/>
        <end position="42"/>
    </location>
</feature>
<accession>A0A6J4QEQ8</accession>
<sequence length="649" mass="72329">MALRNDKPNVSSLSGGLLRWRDWIYLLSLLVPLFVYNLALKASSVASIPGLAPSFELMRSNVFFNLGYALFWIGLFVVVRGGGLARRILIILLHAATVLVVIVTTSAYQYFQETGTTLDFGIVALWLPQFNEVMPVLASGSTRWGWTLLFAALLYAVLGPLLVTRAVGWWRGWREMSRAERSGVSLGNWLPSLGLILLALGFGFLSLLIGARSTDNPAGASVSFVRDPFVNLVLTGAKGASSGENVSDSEVSSQDVEHPAANASLAAASRTGERNVVLIHLESTRASATTPYNEDLETTPFLDELAQSSLLAERAYTIVPHTSKASVSVNCGIEPRLVQPTTEANPGGIPVPCLAGLLKEQGYRTGFFQSSTEGFEDFGGLVGNFGYEDYYPLESLSVEGFEKTNYFGYEDDILLEPSEEWLKENGDEPFLTEYLLGTGHDDYRCLSTRYGSEDFSEDAGLNSYLNCIRYQDLFLKNLFDQYKELGLYEDTIFVIYGDHGEAFGEHRRYQHDDVMWEEGLKVPLLIHASGWFDDGKRVQGLSNQTDILPTILEMLGYEVENGEYPGYSLLREPPEDRRLMFSCFHDKACSASLKGTEKYIYHHGNQPDEFFDLSEDPLEKNNLADERGTEIEERRQELIEWRSSINAAY</sequence>
<evidence type="ECO:0000259" key="3">
    <source>
        <dbReference type="Pfam" id="PF00884"/>
    </source>
</evidence>
<feature type="domain" description="Sulfatase N-terminal" evidence="3">
    <location>
        <begin position="274"/>
        <end position="557"/>
    </location>
</feature>
<dbReference type="PANTHER" id="PTHR43751">
    <property type="entry name" value="SULFATASE"/>
    <property type="match status" value="1"/>
</dbReference>
<feature type="compositionally biased region" description="Low complexity" evidence="1">
    <location>
        <begin position="246"/>
        <end position="268"/>
    </location>
</feature>
<dbReference type="SUPFAM" id="SSF53649">
    <property type="entry name" value="Alkaline phosphatase-like"/>
    <property type="match status" value="1"/>
</dbReference>
<protein>
    <recommendedName>
        <fullName evidence="3">Sulfatase N-terminal domain-containing protein</fullName>
    </recommendedName>
</protein>
<dbReference type="InterPro" id="IPR017850">
    <property type="entry name" value="Alkaline_phosphatase_core_sf"/>
</dbReference>
<dbReference type="InterPro" id="IPR052701">
    <property type="entry name" value="GAG_Ulvan_Degrading_Sulfatases"/>
</dbReference>
<keyword evidence="2" id="KW-0812">Transmembrane</keyword>
<evidence type="ECO:0000313" key="4">
    <source>
        <dbReference type="EMBL" id="CAA9442010.1"/>
    </source>
</evidence>
<evidence type="ECO:0000256" key="2">
    <source>
        <dbReference type="SAM" id="Phobius"/>
    </source>
</evidence>
<organism evidence="4">
    <name type="scientific">uncultured Rubrobacteraceae bacterium</name>
    <dbReference type="NCBI Taxonomy" id="349277"/>
    <lineage>
        <taxon>Bacteria</taxon>
        <taxon>Bacillati</taxon>
        <taxon>Actinomycetota</taxon>
        <taxon>Rubrobacteria</taxon>
        <taxon>Rubrobacterales</taxon>
        <taxon>Rubrobacteraceae</taxon>
        <taxon>environmental samples</taxon>
    </lineage>
</organism>
<dbReference type="PANTHER" id="PTHR43751:SF3">
    <property type="entry name" value="SULFATASE N-TERMINAL DOMAIN-CONTAINING PROTEIN"/>
    <property type="match status" value="1"/>
</dbReference>
<feature type="transmembrane region" description="Helical" evidence="2">
    <location>
        <begin position="62"/>
        <end position="79"/>
    </location>
</feature>
<feature type="region of interest" description="Disordered" evidence="1">
    <location>
        <begin position="239"/>
        <end position="268"/>
    </location>
</feature>
<dbReference type="EMBL" id="CADCVD010000061">
    <property type="protein sequence ID" value="CAA9442010.1"/>
    <property type="molecule type" value="Genomic_DNA"/>
</dbReference>
<keyword evidence="2" id="KW-0472">Membrane</keyword>
<feature type="transmembrane region" description="Helical" evidence="2">
    <location>
        <begin position="144"/>
        <end position="168"/>
    </location>
</feature>
<gene>
    <name evidence="4" type="ORF">AVDCRST_MAG37-1465</name>
</gene>
<dbReference type="InterPro" id="IPR000917">
    <property type="entry name" value="Sulfatase_N"/>
</dbReference>